<dbReference type="Gene3D" id="3.40.50.1110">
    <property type="entry name" value="SGNH hydrolase"/>
    <property type="match status" value="1"/>
</dbReference>
<dbReference type="PANTHER" id="PTHR43695">
    <property type="entry name" value="PUTATIVE (AFU_ORTHOLOGUE AFUA_2G17250)-RELATED"/>
    <property type="match status" value="1"/>
</dbReference>
<dbReference type="InterPro" id="IPR013830">
    <property type="entry name" value="SGNH_hydro"/>
</dbReference>
<evidence type="ECO:0000259" key="3">
    <source>
        <dbReference type="Pfam" id="PF13472"/>
    </source>
</evidence>
<dbReference type="AlphaFoldDB" id="A0A1J0GFQ4"/>
<sequence>MFFKKFIFGAASEFEGFINIFKDTLYAEETGYGFVTEKLKEKNELLQIPEIGSAFDIDPELTRQNITNIIMEQNGQLNDLISGFCSSDKPDVPLCFKVKVPHSGNYNIKLVMGNNNSDMIISVFSQRRRCVFKNVIVKAGELLEHNFTANVCDIIPRGKTEIYRDDSIDITIIGQNACMNLVTLEEAPQTPTIYVAGDSTLTDQGTIYPYNPLTSYCGWAQILPLFLSQGIAVSNHSHSGLTTESFRREGHLSIVENNIKPKDLFIMQFGHNDQKDKTLDAFGGYANNLRRYIDEVREKGACPVIVTPVSRNIWNGIDCGFNDMFKDYADACILVAKEKGVPLIDLHERSVDFILKHGQKNSSKYFVPKDYTHNNDFGAFEMAKLVVEEIKKVNIKPLVKYLIDIPEDKIQIEQLKSWVEPSDKEIKADVKQWTKANSWAEEIDVNNYIDIFIAKKNSSKVELLDMILKDLKYPPTNVYNDIFEDVFGDEWYAGIVQAACNYGLITNENKNLGPKEQISIEEVKVIAKRAYKLKTRTCV</sequence>
<feature type="domain" description="SGNH hydrolase-type esterase" evidence="3">
    <location>
        <begin position="197"/>
        <end position="356"/>
    </location>
</feature>
<accession>A0A1J0GFQ4</accession>
<dbReference type="InterPro" id="IPR037459">
    <property type="entry name" value="RhgT-like"/>
</dbReference>
<dbReference type="OrthoDB" id="9807041at2"/>
<evidence type="ECO:0000313" key="5">
    <source>
        <dbReference type="Proteomes" id="UP000182569"/>
    </source>
</evidence>
<dbReference type="InterPro" id="IPR036514">
    <property type="entry name" value="SGNH_hydro_sf"/>
</dbReference>
<dbReference type="EMBL" id="CP015756">
    <property type="protein sequence ID" value="APC40119.1"/>
    <property type="molecule type" value="Genomic_DNA"/>
</dbReference>
<dbReference type="SUPFAM" id="SSF52266">
    <property type="entry name" value="SGNH hydrolase"/>
    <property type="match status" value="1"/>
</dbReference>
<dbReference type="GO" id="GO:0016787">
    <property type="term" value="F:hydrolase activity"/>
    <property type="evidence" value="ECO:0007669"/>
    <property type="project" value="UniProtKB-KW"/>
</dbReference>
<comment type="similarity">
    <text evidence="1">Belongs to the 'GDSL' lipolytic enzyme family.</text>
</comment>
<dbReference type="STRING" id="1552.A7L45_08575"/>
<dbReference type="SUPFAM" id="SSF49785">
    <property type="entry name" value="Galactose-binding domain-like"/>
    <property type="match status" value="1"/>
</dbReference>
<name>A0A1J0GFQ4_9CLOT</name>
<organism evidence="4 5">
    <name type="scientific">Clostridium estertheticum subsp. estertheticum</name>
    <dbReference type="NCBI Taxonomy" id="1552"/>
    <lineage>
        <taxon>Bacteria</taxon>
        <taxon>Bacillati</taxon>
        <taxon>Bacillota</taxon>
        <taxon>Clostridia</taxon>
        <taxon>Eubacteriales</taxon>
        <taxon>Clostridiaceae</taxon>
        <taxon>Clostridium</taxon>
    </lineage>
</organism>
<protein>
    <recommendedName>
        <fullName evidence="3">SGNH hydrolase-type esterase domain-containing protein</fullName>
    </recommendedName>
</protein>
<dbReference type="Proteomes" id="UP000182569">
    <property type="component" value="Chromosome"/>
</dbReference>
<reference evidence="5" key="1">
    <citation type="journal article" date="2016" name="Front. Microbiol.">
        <title>Complete Genome Sequence of Clostridium estertheticum DSM 8809, a Microbe Identified in Spoiled Vacuum Packed Beef.</title>
        <authorList>
            <person name="Yu Z."/>
            <person name="Gunn L."/>
            <person name="Brennan E."/>
            <person name="Reid R."/>
            <person name="Wall P.G."/>
            <person name="Gaora O.P."/>
            <person name="Hurley D."/>
            <person name="Bolton D."/>
            <person name="Fanning S."/>
        </authorList>
    </citation>
    <scope>NUCLEOTIDE SEQUENCE [LARGE SCALE GENOMIC DNA]</scope>
    <source>
        <strain evidence="5">DSM 8809</strain>
    </source>
</reference>
<evidence type="ECO:0000256" key="1">
    <source>
        <dbReference type="ARBA" id="ARBA00008668"/>
    </source>
</evidence>
<dbReference type="KEGG" id="ceu:A7L45_08575"/>
<proteinExistence type="inferred from homology"/>
<evidence type="ECO:0000313" key="4">
    <source>
        <dbReference type="EMBL" id="APC40119.1"/>
    </source>
</evidence>
<dbReference type="CDD" id="cd01821">
    <property type="entry name" value="Rhamnogalacturan_acetylesterase_like"/>
    <property type="match status" value="1"/>
</dbReference>
<dbReference type="InterPro" id="IPR008979">
    <property type="entry name" value="Galactose-bd-like_sf"/>
</dbReference>
<evidence type="ECO:0000256" key="2">
    <source>
        <dbReference type="ARBA" id="ARBA00022801"/>
    </source>
</evidence>
<dbReference type="Pfam" id="PF13472">
    <property type="entry name" value="Lipase_GDSL_2"/>
    <property type="match status" value="1"/>
</dbReference>
<dbReference type="RefSeq" id="WP_071612412.1">
    <property type="nucleotide sequence ID" value="NZ_CP015756.1"/>
</dbReference>
<keyword evidence="5" id="KW-1185">Reference proteome</keyword>
<dbReference type="Gene3D" id="2.60.120.430">
    <property type="entry name" value="Galactose-binding lectin"/>
    <property type="match status" value="1"/>
</dbReference>
<keyword evidence="2" id="KW-0378">Hydrolase</keyword>
<gene>
    <name evidence="4" type="ORF">A7L45_08575</name>
</gene>
<dbReference type="PANTHER" id="PTHR43695:SF1">
    <property type="entry name" value="RHAMNOGALACTURONAN ACETYLESTERASE"/>
    <property type="match status" value="1"/>
</dbReference>